<accession>A0A917JYJ5</accession>
<evidence type="ECO:0000313" key="10">
    <source>
        <dbReference type="Proteomes" id="UP000597989"/>
    </source>
</evidence>
<keyword evidence="11" id="KW-1185">Reference proteome</keyword>
<dbReference type="RefSeq" id="WP_188988470.1">
    <property type="nucleotide sequence ID" value="NZ_BAAAHC010000003.1"/>
</dbReference>
<dbReference type="Pfam" id="PF00248">
    <property type="entry name" value="Aldo_ket_red"/>
    <property type="match status" value="1"/>
</dbReference>
<sequence length="276" mass="30295">MTQVPNITLNTGATMPQLGYGVFQVPAEEVVEPVLAALQAGYRSIDTAAAYGNEEGVGKAIAESGIKREDLFVTTKLWNDDQGYDSTLRAFDESLTKLGLDYVDLYLIHWPVPAKDRYVETWKALEKLHADGRAKAIGVSNFKIPHLRRLFEETDVVPAVNQIELHPNLPQAELRAFHTEHGIATEAWSPLGRNNGLLNDAALTALAEKYGKSPAQIVLRWHIQLGNVTIPKSVTPSRIQENIDIFDFELADDDVAAITALETGVRVGPDPDVFGA</sequence>
<dbReference type="PRINTS" id="PR00069">
    <property type="entry name" value="ALDKETRDTASE"/>
</dbReference>
<feature type="active site" description="Proton donor" evidence="4">
    <location>
        <position position="51"/>
    </location>
</feature>
<dbReference type="InterPro" id="IPR023210">
    <property type="entry name" value="NADP_OxRdtase_dom"/>
</dbReference>
<dbReference type="FunFam" id="3.20.20.100:FF:000015">
    <property type="entry name" value="Oxidoreductase, aldo/keto reductase family"/>
    <property type="match status" value="1"/>
</dbReference>
<keyword evidence="3" id="KW-0560">Oxidoreductase</keyword>
<dbReference type="PIRSF" id="PIRSF000097">
    <property type="entry name" value="AKR"/>
    <property type="match status" value="1"/>
</dbReference>
<comment type="caution">
    <text evidence="9">The sequence shown here is derived from an EMBL/GenBank/DDBJ whole genome shotgun (WGS) entry which is preliminary data.</text>
</comment>
<dbReference type="EMBL" id="BMMT01000011">
    <property type="protein sequence ID" value="GGI92546.1"/>
    <property type="molecule type" value="Genomic_DNA"/>
</dbReference>
<dbReference type="Proteomes" id="UP000597989">
    <property type="component" value="Unassembled WGS sequence"/>
</dbReference>
<evidence type="ECO:0000256" key="1">
    <source>
        <dbReference type="ARBA" id="ARBA00007905"/>
    </source>
</evidence>
<organism evidence="9 10">
    <name type="scientific">Saccharopolyspora thermophila</name>
    <dbReference type="NCBI Taxonomy" id="89367"/>
    <lineage>
        <taxon>Bacteria</taxon>
        <taxon>Bacillati</taxon>
        <taxon>Actinomycetota</taxon>
        <taxon>Actinomycetes</taxon>
        <taxon>Pseudonocardiales</taxon>
        <taxon>Pseudonocardiaceae</taxon>
        <taxon>Saccharopolyspora</taxon>
    </lineage>
</organism>
<feature type="domain" description="NADP-dependent oxidoreductase" evidence="7">
    <location>
        <begin position="23"/>
        <end position="261"/>
    </location>
</feature>
<dbReference type="PROSITE" id="PS00063">
    <property type="entry name" value="ALDOKETO_REDUCTASE_3"/>
    <property type="match status" value="1"/>
</dbReference>
<dbReference type="PROSITE" id="PS00062">
    <property type="entry name" value="ALDOKETO_REDUCTASE_2"/>
    <property type="match status" value="1"/>
</dbReference>
<dbReference type="AlphaFoldDB" id="A0A917JYJ5"/>
<protein>
    <submittedName>
        <fullName evidence="8">Aldo/keto reductase</fullName>
    </submittedName>
    <submittedName>
        <fullName evidence="9">Oxidoreductase</fullName>
    </submittedName>
</protein>
<dbReference type="Gene3D" id="3.20.20.100">
    <property type="entry name" value="NADP-dependent oxidoreductase domain"/>
    <property type="match status" value="1"/>
</dbReference>
<reference evidence="9" key="3">
    <citation type="submission" date="2020-09" db="EMBL/GenBank/DDBJ databases">
        <authorList>
            <person name="Sun Q."/>
            <person name="Zhou Y."/>
        </authorList>
    </citation>
    <scope>NUCLEOTIDE SEQUENCE</scope>
    <source>
        <strain evidence="9">CGMCC 4.7206</strain>
    </source>
</reference>
<evidence type="ECO:0000256" key="6">
    <source>
        <dbReference type="PIRSR" id="PIRSR000097-3"/>
    </source>
</evidence>
<dbReference type="PANTHER" id="PTHR43827">
    <property type="entry name" value="2,5-DIKETO-D-GLUCONIC ACID REDUCTASE"/>
    <property type="match status" value="1"/>
</dbReference>
<evidence type="ECO:0000313" key="11">
    <source>
        <dbReference type="Proteomes" id="UP001500220"/>
    </source>
</evidence>
<dbReference type="PANTHER" id="PTHR43827:SF3">
    <property type="entry name" value="NADP-DEPENDENT OXIDOREDUCTASE DOMAIN-CONTAINING PROTEIN"/>
    <property type="match status" value="1"/>
</dbReference>
<evidence type="ECO:0000256" key="5">
    <source>
        <dbReference type="PIRSR" id="PIRSR000097-2"/>
    </source>
</evidence>
<gene>
    <name evidence="8" type="ORF">GCM10009545_04710</name>
    <name evidence="9" type="ORF">GCM10011581_32140</name>
</gene>
<evidence type="ECO:0000256" key="2">
    <source>
        <dbReference type="ARBA" id="ARBA00022857"/>
    </source>
</evidence>
<evidence type="ECO:0000259" key="7">
    <source>
        <dbReference type="Pfam" id="PF00248"/>
    </source>
</evidence>
<evidence type="ECO:0000256" key="3">
    <source>
        <dbReference type="ARBA" id="ARBA00023002"/>
    </source>
</evidence>
<dbReference type="SUPFAM" id="SSF51430">
    <property type="entry name" value="NAD(P)-linked oxidoreductase"/>
    <property type="match status" value="1"/>
</dbReference>
<evidence type="ECO:0000313" key="8">
    <source>
        <dbReference type="EMBL" id="GAA0505754.1"/>
    </source>
</evidence>
<feature type="site" description="Lowers pKa of active site Tyr" evidence="6">
    <location>
        <position position="76"/>
    </location>
</feature>
<dbReference type="Proteomes" id="UP001500220">
    <property type="component" value="Unassembled WGS sequence"/>
</dbReference>
<feature type="binding site" evidence="5">
    <location>
        <position position="109"/>
    </location>
    <ligand>
        <name>substrate</name>
    </ligand>
</feature>
<reference evidence="8 11" key="2">
    <citation type="journal article" date="2019" name="Int. J. Syst. Evol. Microbiol.">
        <title>The Global Catalogue of Microorganisms (GCM) 10K type strain sequencing project: providing services to taxonomists for standard genome sequencing and annotation.</title>
        <authorList>
            <consortium name="The Broad Institute Genomics Platform"/>
            <consortium name="The Broad Institute Genome Sequencing Center for Infectious Disease"/>
            <person name="Wu L."/>
            <person name="Ma J."/>
        </authorList>
    </citation>
    <scope>NUCLEOTIDE SEQUENCE [LARGE SCALE GENOMIC DNA]</scope>
    <source>
        <strain evidence="8 11">JCM 10664</strain>
    </source>
</reference>
<evidence type="ECO:0000313" key="9">
    <source>
        <dbReference type="EMBL" id="GGI92546.1"/>
    </source>
</evidence>
<dbReference type="PROSITE" id="PS00798">
    <property type="entry name" value="ALDOKETO_REDUCTASE_1"/>
    <property type="match status" value="1"/>
</dbReference>
<dbReference type="EMBL" id="BAAAHC010000003">
    <property type="protein sequence ID" value="GAA0505754.1"/>
    <property type="molecule type" value="Genomic_DNA"/>
</dbReference>
<keyword evidence="2" id="KW-0521">NADP</keyword>
<dbReference type="InterPro" id="IPR020471">
    <property type="entry name" value="AKR"/>
</dbReference>
<proteinExistence type="inferred from homology"/>
<dbReference type="GO" id="GO:0016616">
    <property type="term" value="F:oxidoreductase activity, acting on the CH-OH group of donors, NAD or NADP as acceptor"/>
    <property type="evidence" value="ECO:0007669"/>
    <property type="project" value="UniProtKB-ARBA"/>
</dbReference>
<evidence type="ECO:0000256" key="4">
    <source>
        <dbReference type="PIRSR" id="PIRSR000097-1"/>
    </source>
</evidence>
<dbReference type="InterPro" id="IPR036812">
    <property type="entry name" value="NAD(P)_OxRdtase_dom_sf"/>
</dbReference>
<comment type="similarity">
    <text evidence="1">Belongs to the aldo/keto reductase family.</text>
</comment>
<name>A0A917JYJ5_9PSEU</name>
<reference evidence="9 10" key="1">
    <citation type="journal article" date="2014" name="Int. J. Syst. Evol. Microbiol.">
        <title>Complete genome sequence of Corynebacterium casei LMG S-19264T (=DSM 44701T), isolated from a smear-ripened cheese.</title>
        <authorList>
            <consortium name="US DOE Joint Genome Institute (JGI-PGF)"/>
            <person name="Walter F."/>
            <person name="Albersmeier A."/>
            <person name="Kalinowski J."/>
            <person name="Ruckert C."/>
        </authorList>
    </citation>
    <scope>NUCLEOTIDE SEQUENCE [LARGE SCALE GENOMIC DNA]</scope>
    <source>
        <strain evidence="9 10">CGMCC 4.7206</strain>
    </source>
</reference>
<reference evidence="8" key="4">
    <citation type="submission" date="2023-12" db="EMBL/GenBank/DDBJ databases">
        <authorList>
            <person name="Sun Q."/>
            <person name="Inoue M."/>
        </authorList>
    </citation>
    <scope>NUCLEOTIDE SEQUENCE</scope>
    <source>
        <strain evidence="8">JCM 10664</strain>
    </source>
</reference>
<dbReference type="InterPro" id="IPR018170">
    <property type="entry name" value="Aldo/ket_reductase_CS"/>
</dbReference>